<keyword evidence="7 9" id="KW-0472">Membrane</keyword>
<proteinExistence type="inferred from homology"/>
<comment type="similarity">
    <text evidence="8">Belongs to the exbB/tolQ family.</text>
</comment>
<dbReference type="InterPro" id="IPR002898">
    <property type="entry name" value="MotA_ExbB_proton_chnl"/>
</dbReference>
<evidence type="ECO:0000259" key="10">
    <source>
        <dbReference type="Pfam" id="PF01618"/>
    </source>
</evidence>
<evidence type="ECO:0000256" key="5">
    <source>
        <dbReference type="ARBA" id="ARBA00022927"/>
    </source>
</evidence>
<protein>
    <submittedName>
        <fullName evidence="11">MotA/TolQ/ExbB proton channel family protein</fullName>
    </submittedName>
</protein>
<evidence type="ECO:0000256" key="7">
    <source>
        <dbReference type="ARBA" id="ARBA00023136"/>
    </source>
</evidence>
<feature type="domain" description="MotA/TolQ/ExbB proton channel" evidence="10">
    <location>
        <begin position="82"/>
        <end position="194"/>
    </location>
</feature>
<feature type="transmembrane region" description="Helical" evidence="9">
    <location>
        <begin position="158"/>
        <end position="178"/>
    </location>
</feature>
<sequence length="225" mass="24547">MGEVDFSLIEQGGPMMWVLLAVSLFGFIIFIERTLFLHRGQLRTGQFLEGIRNLVSRGRRLEALTLCEDMPGPIPGIVKAILLQAGASESKMRTVAEEAALVEIPILERRIGSIAAIARIAPLIGLLGTVLGMLQAFFGVPFSETVGYPTFGLLLGGIGQALLTTAFGLMIAIMAHIAHHFLHGRVRALVHDMEYTGHDLIQFMQQEQTDGGLPDEETQEPEADQ</sequence>
<evidence type="ECO:0000256" key="3">
    <source>
        <dbReference type="ARBA" id="ARBA00022475"/>
    </source>
</evidence>
<dbReference type="GO" id="GO:0017038">
    <property type="term" value="P:protein import"/>
    <property type="evidence" value="ECO:0007669"/>
    <property type="project" value="TreeGrafter"/>
</dbReference>
<gene>
    <name evidence="11" type="ORF">G0Q06_09205</name>
</gene>
<evidence type="ECO:0000256" key="2">
    <source>
        <dbReference type="ARBA" id="ARBA00022448"/>
    </source>
</evidence>
<dbReference type="InterPro" id="IPR050790">
    <property type="entry name" value="ExbB/TolQ_transport"/>
</dbReference>
<feature type="transmembrane region" description="Helical" evidence="9">
    <location>
        <begin position="15"/>
        <end position="36"/>
    </location>
</feature>
<evidence type="ECO:0000313" key="12">
    <source>
        <dbReference type="Proteomes" id="UP000478417"/>
    </source>
</evidence>
<comment type="caution">
    <text evidence="11">The sequence shown here is derived from an EMBL/GenBank/DDBJ whole genome shotgun (WGS) entry which is preliminary data.</text>
</comment>
<reference evidence="11 12" key="1">
    <citation type="submission" date="2020-02" db="EMBL/GenBank/DDBJ databases">
        <title>Albibacoteraceae fam. nov., the first described family within the subdivision 4 Verrucomicrobia.</title>
        <authorList>
            <person name="Xi F."/>
        </authorList>
    </citation>
    <scope>NUCLEOTIDE SEQUENCE [LARGE SCALE GENOMIC DNA]</scope>
    <source>
        <strain evidence="11 12">CK1056</strain>
    </source>
</reference>
<dbReference type="PANTHER" id="PTHR30625:SF15">
    <property type="entry name" value="BIOPOLYMER TRANSPORT PROTEIN EXBB"/>
    <property type="match status" value="1"/>
</dbReference>
<comment type="subcellular location">
    <subcellularLocation>
        <location evidence="1">Cell membrane</location>
        <topology evidence="1">Multi-pass membrane protein</topology>
    </subcellularLocation>
    <subcellularLocation>
        <location evidence="8">Membrane</location>
        <topology evidence="8">Multi-pass membrane protein</topology>
    </subcellularLocation>
</comment>
<keyword evidence="4 9" id="KW-0812">Transmembrane</keyword>
<organism evidence="11 12">
    <name type="scientific">Oceanipulchritudo coccoides</name>
    <dbReference type="NCBI Taxonomy" id="2706888"/>
    <lineage>
        <taxon>Bacteria</taxon>
        <taxon>Pseudomonadati</taxon>
        <taxon>Verrucomicrobiota</taxon>
        <taxon>Opitutia</taxon>
        <taxon>Puniceicoccales</taxon>
        <taxon>Oceanipulchritudinaceae</taxon>
        <taxon>Oceanipulchritudo</taxon>
    </lineage>
</organism>
<evidence type="ECO:0000256" key="6">
    <source>
        <dbReference type="ARBA" id="ARBA00022989"/>
    </source>
</evidence>
<evidence type="ECO:0000256" key="1">
    <source>
        <dbReference type="ARBA" id="ARBA00004651"/>
    </source>
</evidence>
<dbReference type="EMBL" id="JAAGNX010000002">
    <property type="protein sequence ID" value="NDV62627.1"/>
    <property type="molecule type" value="Genomic_DNA"/>
</dbReference>
<keyword evidence="5 8" id="KW-0653">Protein transport</keyword>
<dbReference type="Pfam" id="PF01618">
    <property type="entry name" value="MotA_ExbB"/>
    <property type="match status" value="1"/>
</dbReference>
<name>A0A6B2M3G8_9BACT</name>
<keyword evidence="12" id="KW-1185">Reference proteome</keyword>
<evidence type="ECO:0000256" key="9">
    <source>
        <dbReference type="SAM" id="Phobius"/>
    </source>
</evidence>
<keyword evidence="3" id="KW-1003">Cell membrane</keyword>
<dbReference type="GO" id="GO:0005886">
    <property type="term" value="C:plasma membrane"/>
    <property type="evidence" value="ECO:0007669"/>
    <property type="project" value="UniProtKB-SubCell"/>
</dbReference>
<dbReference type="Proteomes" id="UP000478417">
    <property type="component" value="Unassembled WGS sequence"/>
</dbReference>
<dbReference type="AlphaFoldDB" id="A0A6B2M3G8"/>
<accession>A0A6B2M3G8</accession>
<feature type="transmembrane region" description="Helical" evidence="9">
    <location>
        <begin position="116"/>
        <end position="138"/>
    </location>
</feature>
<evidence type="ECO:0000256" key="8">
    <source>
        <dbReference type="RuleBase" id="RU004057"/>
    </source>
</evidence>
<evidence type="ECO:0000313" key="11">
    <source>
        <dbReference type="EMBL" id="NDV62627.1"/>
    </source>
</evidence>
<evidence type="ECO:0000256" key="4">
    <source>
        <dbReference type="ARBA" id="ARBA00022692"/>
    </source>
</evidence>
<keyword evidence="6 9" id="KW-1133">Transmembrane helix</keyword>
<dbReference type="PANTHER" id="PTHR30625">
    <property type="entry name" value="PROTEIN TOLQ"/>
    <property type="match status" value="1"/>
</dbReference>
<keyword evidence="2 8" id="KW-0813">Transport</keyword>